<sequence>MVTNGDKKCRKVPPKYQCVHCDYKTCHLSHWKKHIVSKKHKRLKMVTNGDKKCRKVPKSADFSKSFICFCGKSYKYRQGLSRHKKTCNYGVSSSDEEDEIITNEIIESSNVIKKEDVINILLGERKQNKRVIDLLTQQVELLTESQNSFTIHGNNNNMNSNNTNFNVQLFLNENCKDAISIQDFAKQLKITMNNISLLKDNEPKAITNIITENLKDYTDTQRPFHHHKKKWYVKDINEGWDKEGDVKGEKIIKNIKNGVSRKAPKVFVENNPNFLVDEKQGNAYAETMVVAMKDVAEKDSNKVLKILKDGCSL</sequence>
<protein>
    <recommendedName>
        <fullName evidence="2">C2H2-type domain-containing protein</fullName>
    </recommendedName>
</protein>
<evidence type="ECO:0000313" key="1">
    <source>
        <dbReference type="EMBL" id="QHU03035.1"/>
    </source>
</evidence>
<dbReference type="EMBL" id="MN740368">
    <property type="protein sequence ID" value="QHU03035.1"/>
    <property type="molecule type" value="Genomic_DNA"/>
</dbReference>
<dbReference type="AlphaFoldDB" id="A0A6C0JB25"/>
<reference evidence="1" key="1">
    <citation type="journal article" date="2020" name="Nature">
        <title>Giant virus diversity and host interactions through global metagenomics.</title>
        <authorList>
            <person name="Schulz F."/>
            <person name="Roux S."/>
            <person name="Paez-Espino D."/>
            <person name="Jungbluth S."/>
            <person name="Walsh D.A."/>
            <person name="Denef V.J."/>
            <person name="McMahon K.D."/>
            <person name="Konstantinidis K.T."/>
            <person name="Eloe-Fadrosh E.A."/>
            <person name="Kyrpides N.C."/>
            <person name="Woyke T."/>
        </authorList>
    </citation>
    <scope>NUCLEOTIDE SEQUENCE</scope>
    <source>
        <strain evidence="1">GVMAG-M-3300025890-48</strain>
    </source>
</reference>
<accession>A0A6C0JB25</accession>
<organism evidence="1">
    <name type="scientific">viral metagenome</name>
    <dbReference type="NCBI Taxonomy" id="1070528"/>
    <lineage>
        <taxon>unclassified sequences</taxon>
        <taxon>metagenomes</taxon>
        <taxon>organismal metagenomes</taxon>
    </lineage>
</organism>
<proteinExistence type="predicted"/>
<evidence type="ECO:0008006" key="2">
    <source>
        <dbReference type="Google" id="ProtNLM"/>
    </source>
</evidence>
<name>A0A6C0JB25_9ZZZZ</name>